<protein>
    <submittedName>
        <fullName evidence="2">SGNH/GDSL hydrolase family protein</fullName>
        <ecNumber evidence="2">3.1.-.-</ecNumber>
    </submittedName>
</protein>
<feature type="domain" description="SGNH hydrolase-type esterase" evidence="1">
    <location>
        <begin position="35"/>
        <end position="196"/>
    </location>
</feature>
<dbReference type="Proteomes" id="UP001256673">
    <property type="component" value="Unassembled WGS sequence"/>
</dbReference>
<dbReference type="InterPro" id="IPR013830">
    <property type="entry name" value="SGNH_hydro"/>
</dbReference>
<keyword evidence="3" id="KW-1185">Reference proteome</keyword>
<accession>A0ABU3RR98</accession>
<gene>
    <name evidence="2" type="ORF">RWH43_01485</name>
</gene>
<dbReference type="InterPro" id="IPR051532">
    <property type="entry name" value="Ester_Hydrolysis_Enzymes"/>
</dbReference>
<name>A0ABU3RR98_9MICO</name>
<dbReference type="PANTHER" id="PTHR30383">
    <property type="entry name" value="THIOESTERASE 1/PROTEASE 1/LYSOPHOSPHOLIPASE L1"/>
    <property type="match status" value="1"/>
</dbReference>
<dbReference type="GO" id="GO:0016787">
    <property type="term" value="F:hydrolase activity"/>
    <property type="evidence" value="ECO:0007669"/>
    <property type="project" value="UniProtKB-KW"/>
</dbReference>
<dbReference type="InterPro" id="IPR036514">
    <property type="entry name" value="SGNH_hydro_sf"/>
</dbReference>
<dbReference type="Pfam" id="PF13472">
    <property type="entry name" value="Lipase_GDSL_2"/>
    <property type="match status" value="1"/>
</dbReference>
<organism evidence="2 3">
    <name type="scientific">Microbacterium algihabitans</name>
    <dbReference type="NCBI Taxonomy" id="3075992"/>
    <lineage>
        <taxon>Bacteria</taxon>
        <taxon>Bacillati</taxon>
        <taxon>Actinomycetota</taxon>
        <taxon>Actinomycetes</taxon>
        <taxon>Micrococcales</taxon>
        <taxon>Microbacteriaceae</taxon>
        <taxon>Microbacterium</taxon>
    </lineage>
</organism>
<dbReference type="EMBL" id="JAWDIU010000001">
    <property type="protein sequence ID" value="MDU0325417.1"/>
    <property type="molecule type" value="Genomic_DNA"/>
</dbReference>
<keyword evidence="2" id="KW-0378">Hydrolase</keyword>
<evidence type="ECO:0000313" key="3">
    <source>
        <dbReference type="Proteomes" id="UP001256673"/>
    </source>
</evidence>
<dbReference type="SUPFAM" id="SSF52266">
    <property type="entry name" value="SGNH hydrolase"/>
    <property type="match status" value="1"/>
</dbReference>
<evidence type="ECO:0000313" key="2">
    <source>
        <dbReference type="EMBL" id="MDU0325417.1"/>
    </source>
</evidence>
<dbReference type="Gene3D" id="3.40.50.1110">
    <property type="entry name" value="SGNH hydrolase"/>
    <property type="match status" value="1"/>
</dbReference>
<reference evidence="2 3" key="1">
    <citation type="submission" date="2023-09" db="EMBL/GenBank/DDBJ databases">
        <title>Microbacterium fusihabitans sp. nov., Microbacterium phycihabitans sp. nov., and Microbacterium cervinum sp. nov., isolated from dried seaweeds of beach.</title>
        <authorList>
            <person name="Lee S.D."/>
        </authorList>
    </citation>
    <scope>NUCLEOTIDE SEQUENCE [LARGE SCALE GENOMIC DNA]</scope>
    <source>
        <strain evidence="2 3">KSW2-21</strain>
    </source>
</reference>
<evidence type="ECO:0000259" key="1">
    <source>
        <dbReference type="Pfam" id="PF13472"/>
    </source>
</evidence>
<proteinExistence type="predicted"/>
<comment type="caution">
    <text evidence="2">The sequence shown here is derived from an EMBL/GenBank/DDBJ whole genome shotgun (WGS) entry which is preliminary data.</text>
</comment>
<sequence length="208" mass="20676">MAAVTAGCAATAGPTASATAESGASVSPAPRSVFVVGDSNSTGFRGTFATGRQSGDAWASRLPAGAFAPVEGWAVDGATTGAMRAGVEALDPHVDQLIVMAGTNDLATGVATDTVRENLAAIAAHVDAPEVLVLAIAPFDALATEATALNAELRAEATARGWDFFDPWTGSRTAEGTWVPASTVDGVHATREGYAAAGDAVAAHLGAP</sequence>
<dbReference type="EC" id="3.1.-.-" evidence="2"/>